<organism evidence="4 5">
    <name type="scientific">Halocaridina rubra</name>
    <name type="common">Hawaiian red shrimp</name>
    <dbReference type="NCBI Taxonomy" id="373956"/>
    <lineage>
        <taxon>Eukaryota</taxon>
        <taxon>Metazoa</taxon>
        <taxon>Ecdysozoa</taxon>
        <taxon>Arthropoda</taxon>
        <taxon>Crustacea</taxon>
        <taxon>Multicrustacea</taxon>
        <taxon>Malacostraca</taxon>
        <taxon>Eumalacostraca</taxon>
        <taxon>Eucarida</taxon>
        <taxon>Decapoda</taxon>
        <taxon>Pleocyemata</taxon>
        <taxon>Caridea</taxon>
        <taxon>Atyoidea</taxon>
        <taxon>Atyidae</taxon>
        <taxon>Halocaridina</taxon>
    </lineage>
</organism>
<dbReference type="GO" id="GO:0006487">
    <property type="term" value="P:protein N-linked glycosylation"/>
    <property type="evidence" value="ECO:0007669"/>
    <property type="project" value="TreeGrafter"/>
</dbReference>
<dbReference type="AlphaFoldDB" id="A0AAN8XEW1"/>
<sequence length="95" mass="10244">DVSSSIKEFSGVSGIYSLCLIIGDAAISNPLMWHIGELSLSFPDSGVSAPPQDYTYKARPEINHVFRTPDPRPASVVSTTFTVLSILPLLLLVIL</sequence>
<dbReference type="Pfam" id="PF23860">
    <property type="entry name" value="Ribophorin_II_3rd"/>
    <property type="match status" value="1"/>
</dbReference>
<keyword evidence="5" id="KW-1185">Reference proteome</keyword>
<protein>
    <recommendedName>
        <fullName evidence="1">Dolichyl-diphosphooligosaccharide--protein glycosyltransferase subunit 2</fullName>
    </recommendedName>
</protein>
<dbReference type="InterPro" id="IPR008814">
    <property type="entry name" value="Swp1"/>
</dbReference>
<proteinExistence type="predicted"/>
<feature type="non-terminal residue" evidence="4">
    <location>
        <position position="1"/>
    </location>
</feature>
<dbReference type="Proteomes" id="UP001381693">
    <property type="component" value="Unassembled WGS sequence"/>
</dbReference>
<evidence type="ECO:0000256" key="1">
    <source>
        <dbReference type="ARBA" id="ARBA00017612"/>
    </source>
</evidence>
<keyword evidence="2" id="KW-0812">Transmembrane</keyword>
<reference evidence="4 5" key="1">
    <citation type="submission" date="2023-11" db="EMBL/GenBank/DDBJ databases">
        <title>Halocaridina rubra genome assembly.</title>
        <authorList>
            <person name="Smith C."/>
        </authorList>
    </citation>
    <scope>NUCLEOTIDE SEQUENCE [LARGE SCALE GENOMIC DNA]</scope>
    <source>
        <strain evidence="4">EP-1</strain>
        <tissue evidence="4">Whole</tissue>
    </source>
</reference>
<evidence type="ECO:0000259" key="3">
    <source>
        <dbReference type="Pfam" id="PF23860"/>
    </source>
</evidence>
<keyword evidence="4" id="KW-0647">Proteasome</keyword>
<evidence type="ECO:0000256" key="2">
    <source>
        <dbReference type="SAM" id="Phobius"/>
    </source>
</evidence>
<keyword evidence="2" id="KW-0472">Membrane</keyword>
<dbReference type="PANTHER" id="PTHR12640:SF0">
    <property type="entry name" value="DOLICHYL-DIPHOSPHOOLIGOSACCHARIDE--PROTEIN GLYCOSYLTRANSFERASE SUBUNIT 2"/>
    <property type="match status" value="1"/>
</dbReference>
<feature type="non-terminal residue" evidence="4">
    <location>
        <position position="95"/>
    </location>
</feature>
<evidence type="ECO:0000313" key="4">
    <source>
        <dbReference type="EMBL" id="KAK7082082.1"/>
    </source>
</evidence>
<feature type="transmembrane region" description="Helical" evidence="2">
    <location>
        <begin position="74"/>
        <end position="94"/>
    </location>
</feature>
<dbReference type="EMBL" id="JAXCGZ010004207">
    <property type="protein sequence ID" value="KAK7082082.1"/>
    <property type="molecule type" value="Genomic_DNA"/>
</dbReference>
<evidence type="ECO:0000313" key="5">
    <source>
        <dbReference type="Proteomes" id="UP001381693"/>
    </source>
</evidence>
<dbReference type="GO" id="GO:0008250">
    <property type="term" value="C:oligosaccharyltransferase complex"/>
    <property type="evidence" value="ECO:0007669"/>
    <property type="project" value="InterPro"/>
</dbReference>
<dbReference type="GO" id="GO:0000502">
    <property type="term" value="C:proteasome complex"/>
    <property type="evidence" value="ECO:0007669"/>
    <property type="project" value="UniProtKB-KW"/>
</dbReference>
<dbReference type="PANTHER" id="PTHR12640">
    <property type="entry name" value="RIBOPHORIN II"/>
    <property type="match status" value="1"/>
</dbReference>
<feature type="domain" description="Ribophorin II third" evidence="3">
    <location>
        <begin position="1"/>
        <end position="40"/>
    </location>
</feature>
<accession>A0AAN8XEW1</accession>
<dbReference type="InterPro" id="IPR055374">
    <property type="entry name" value="Ribophorin_II_3rd"/>
</dbReference>
<comment type="caution">
    <text evidence="4">The sequence shown here is derived from an EMBL/GenBank/DDBJ whole genome shotgun (WGS) entry which is preliminary data.</text>
</comment>
<keyword evidence="2" id="KW-1133">Transmembrane helix</keyword>
<name>A0AAN8XEW1_HALRR</name>
<gene>
    <name evidence="4" type="primary">RPN2</name>
    <name evidence="4" type="ORF">SK128_013655</name>
</gene>